<keyword evidence="3" id="KW-1185">Reference proteome</keyword>
<evidence type="ECO:0000256" key="1">
    <source>
        <dbReference type="SAM" id="MobiDB-lite"/>
    </source>
</evidence>
<evidence type="ECO:0000313" key="3">
    <source>
        <dbReference type="Proteomes" id="UP000054317"/>
    </source>
</evidence>
<name>R7S6C7_TRAVS</name>
<evidence type="ECO:0000313" key="2">
    <source>
        <dbReference type="EMBL" id="EIW51468.1"/>
    </source>
</evidence>
<gene>
    <name evidence="2" type="ORF">TRAVEDRAFT_137343</name>
</gene>
<dbReference type="OrthoDB" id="2742630at2759"/>
<sequence>MSGGFRVQSRVPYEHRGCVRGPSKLIASSPPPGPRTHVAEEDHDWPPHERPLRDQTTLQQTGTVWVAEADELTHGADADRTLLTDDEAWYLDPGATIHISKNRLDFIDSTSDQCCTCIEGKQRVAPYPQKSLTKVARIGNLTVWDVWGPARIRRIHGEFYFTQFTD</sequence>
<organism evidence="2 3">
    <name type="scientific">Trametes versicolor (strain FP-101664)</name>
    <name type="common">White-rot fungus</name>
    <name type="synonym">Coriolus versicolor</name>
    <dbReference type="NCBI Taxonomy" id="717944"/>
    <lineage>
        <taxon>Eukaryota</taxon>
        <taxon>Fungi</taxon>
        <taxon>Dikarya</taxon>
        <taxon>Basidiomycota</taxon>
        <taxon>Agaricomycotina</taxon>
        <taxon>Agaricomycetes</taxon>
        <taxon>Polyporales</taxon>
        <taxon>Polyporaceae</taxon>
        <taxon>Trametes</taxon>
    </lineage>
</organism>
<accession>R7S6C7</accession>
<dbReference type="KEGG" id="tvs:TRAVEDRAFT_137343"/>
<reference evidence="3" key="1">
    <citation type="journal article" date="2012" name="Science">
        <title>The Paleozoic origin of enzymatic lignin decomposition reconstructed from 31 fungal genomes.</title>
        <authorList>
            <person name="Floudas D."/>
            <person name="Binder M."/>
            <person name="Riley R."/>
            <person name="Barry K."/>
            <person name="Blanchette R.A."/>
            <person name="Henrissat B."/>
            <person name="Martinez A.T."/>
            <person name="Otillar R."/>
            <person name="Spatafora J.W."/>
            <person name="Yadav J.S."/>
            <person name="Aerts A."/>
            <person name="Benoit I."/>
            <person name="Boyd A."/>
            <person name="Carlson A."/>
            <person name="Copeland A."/>
            <person name="Coutinho P.M."/>
            <person name="de Vries R.P."/>
            <person name="Ferreira P."/>
            <person name="Findley K."/>
            <person name="Foster B."/>
            <person name="Gaskell J."/>
            <person name="Glotzer D."/>
            <person name="Gorecki P."/>
            <person name="Heitman J."/>
            <person name="Hesse C."/>
            <person name="Hori C."/>
            <person name="Igarashi K."/>
            <person name="Jurgens J.A."/>
            <person name="Kallen N."/>
            <person name="Kersten P."/>
            <person name="Kohler A."/>
            <person name="Kuees U."/>
            <person name="Kumar T.K.A."/>
            <person name="Kuo A."/>
            <person name="LaButti K."/>
            <person name="Larrondo L.F."/>
            <person name="Lindquist E."/>
            <person name="Ling A."/>
            <person name="Lombard V."/>
            <person name="Lucas S."/>
            <person name="Lundell T."/>
            <person name="Martin R."/>
            <person name="McLaughlin D.J."/>
            <person name="Morgenstern I."/>
            <person name="Morin E."/>
            <person name="Murat C."/>
            <person name="Nagy L.G."/>
            <person name="Nolan M."/>
            <person name="Ohm R.A."/>
            <person name="Patyshakuliyeva A."/>
            <person name="Rokas A."/>
            <person name="Ruiz-Duenas F.J."/>
            <person name="Sabat G."/>
            <person name="Salamov A."/>
            <person name="Samejima M."/>
            <person name="Schmutz J."/>
            <person name="Slot J.C."/>
            <person name="St John F."/>
            <person name="Stenlid J."/>
            <person name="Sun H."/>
            <person name="Sun S."/>
            <person name="Syed K."/>
            <person name="Tsang A."/>
            <person name="Wiebenga A."/>
            <person name="Young D."/>
            <person name="Pisabarro A."/>
            <person name="Eastwood D.C."/>
            <person name="Martin F."/>
            <person name="Cullen D."/>
            <person name="Grigoriev I.V."/>
            <person name="Hibbett D.S."/>
        </authorList>
    </citation>
    <scope>NUCLEOTIDE SEQUENCE [LARGE SCALE GENOMIC DNA]</scope>
    <source>
        <strain evidence="3">FP-101664</strain>
    </source>
</reference>
<feature type="compositionally biased region" description="Basic and acidic residues" evidence="1">
    <location>
        <begin position="37"/>
        <end position="53"/>
    </location>
</feature>
<proteinExistence type="predicted"/>
<feature type="non-terminal residue" evidence="2">
    <location>
        <position position="166"/>
    </location>
</feature>
<dbReference type="AlphaFoldDB" id="R7S6C7"/>
<dbReference type="Proteomes" id="UP000054317">
    <property type="component" value="Unassembled WGS sequence"/>
</dbReference>
<dbReference type="EMBL" id="JH711801">
    <property type="protein sequence ID" value="EIW51468.1"/>
    <property type="molecule type" value="Genomic_DNA"/>
</dbReference>
<dbReference type="RefSeq" id="XP_008045622.1">
    <property type="nucleotide sequence ID" value="XM_008047431.1"/>
</dbReference>
<dbReference type="GeneID" id="19408972"/>
<protein>
    <submittedName>
        <fullName evidence="2">Uncharacterized protein</fullName>
    </submittedName>
</protein>
<feature type="region of interest" description="Disordered" evidence="1">
    <location>
        <begin position="19"/>
        <end position="56"/>
    </location>
</feature>